<accession>A0A822ZK20</accession>
<organism evidence="2 3">
    <name type="scientific">Nelumbo nucifera</name>
    <name type="common">Sacred lotus</name>
    <dbReference type="NCBI Taxonomy" id="4432"/>
    <lineage>
        <taxon>Eukaryota</taxon>
        <taxon>Viridiplantae</taxon>
        <taxon>Streptophyta</taxon>
        <taxon>Embryophyta</taxon>
        <taxon>Tracheophyta</taxon>
        <taxon>Spermatophyta</taxon>
        <taxon>Magnoliopsida</taxon>
        <taxon>Proteales</taxon>
        <taxon>Nelumbonaceae</taxon>
        <taxon>Nelumbo</taxon>
    </lineage>
</organism>
<reference evidence="2 3" key="1">
    <citation type="journal article" date="2020" name="Mol. Biol. Evol.">
        <title>Distinct Expression and Methylation Patterns for Genes with Different Fates following a Single Whole-Genome Duplication in Flowering Plants.</title>
        <authorList>
            <person name="Shi T."/>
            <person name="Rahmani R.S."/>
            <person name="Gugger P.F."/>
            <person name="Wang M."/>
            <person name="Li H."/>
            <person name="Zhang Y."/>
            <person name="Li Z."/>
            <person name="Wang Q."/>
            <person name="Van de Peer Y."/>
            <person name="Marchal K."/>
            <person name="Chen J."/>
        </authorList>
    </citation>
    <scope>NUCLEOTIDE SEQUENCE [LARGE SCALE GENOMIC DNA]</scope>
    <source>
        <tissue evidence="2">Leaf</tissue>
    </source>
</reference>
<dbReference type="EMBL" id="DUZY01000008">
    <property type="protein sequence ID" value="DAD46444.1"/>
    <property type="molecule type" value="Genomic_DNA"/>
</dbReference>
<feature type="region of interest" description="Disordered" evidence="1">
    <location>
        <begin position="1"/>
        <end position="31"/>
    </location>
</feature>
<proteinExistence type="predicted"/>
<gene>
    <name evidence="2" type="ORF">HUJ06_016381</name>
</gene>
<evidence type="ECO:0000313" key="2">
    <source>
        <dbReference type="EMBL" id="DAD46444.1"/>
    </source>
</evidence>
<keyword evidence="3" id="KW-1185">Reference proteome</keyword>
<name>A0A822ZK20_NELNU</name>
<dbReference type="Proteomes" id="UP000607653">
    <property type="component" value="Unassembled WGS sequence"/>
</dbReference>
<feature type="compositionally biased region" description="Polar residues" evidence="1">
    <location>
        <begin position="16"/>
        <end position="30"/>
    </location>
</feature>
<protein>
    <submittedName>
        <fullName evidence="2">Uncharacterized protein</fullName>
    </submittedName>
</protein>
<comment type="caution">
    <text evidence="2">The sequence shown here is derived from an EMBL/GenBank/DDBJ whole genome shotgun (WGS) entry which is preliminary data.</text>
</comment>
<sequence length="121" mass="13928">MDALPELAKETMLERPSSQPECRSSDNQINAEEVIRTPPRLLEVTDLNHWDIRDPWDRSPDMLLVVSPRYGGDFHHDRQVCDMRISKALNVLQSTPQVDDTDHLYEIEELIESLGCMNTPV</sequence>
<dbReference type="AlphaFoldDB" id="A0A822ZK20"/>
<evidence type="ECO:0000313" key="3">
    <source>
        <dbReference type="Proteomes" id="UP000607653"/>
    </source>
</evidence>
<evidence type="ECO:0000256" key="1">
    <source>
        <dbReference type="SAM" id="MobiDB-lite"/>
    </source>
</evidence>